<dbReference type="AlphaFoldDB" id="G0U8R2"/>
<dbReference type="VEuPathDB" id="TriTrypDB:TvY486_1114740"/>
<sequence length="265" mass="29184">MSVLGVSSYFLWTQKGNTVLPLVRGSGFLVAFQQLSSFYRYHVLSAAHVTCPVRYRQIYGNTVGLRAIGERHISTRLLKPQGDGKIETSLDMEFAQNYLLNVDVASLRCKNEDQVEELGLKSLQADLNPIEEGTVLLFKGMEVSEERSNPNDDGLRLTEASLEGECKAAFVSLDYGTVVLATLQSPLHLSMCGGPVVRKDSGGCVGVIVARVLSNAPPRDPQVGALYQDPWLDVSENKTVCARGPVDVAFVPIREFYDSLRRCER</sequence>
<organism evidence="1">
    <name type="scientific">Trypanosoma vivax (strain Y486)</name>
    <dbReference type="NCBI Taxonomy" id="1055687"/>
    <lineage>
        <taxon>Eukaryota</taxon>
        <taxon>Discoba</taxon>
        <taxon>Euglenozoa</taxon>
        <taxon>Kinetoplastea</taxon>
        <taxon>Metakinetoplastina</taxon>
        <taxon>Trypanosomatida</taxon>
        <taxon>Trypanosomatidae</taxon>
        <taxon>Trypanosoma</taxon>
        <taxon>Duttonella</taxon>
    </lineage>
</organism>
<dbReference type="EMBL" id="HE573027">
    <property type="protein sequence ID" value="CCC53990.1"/>
    <property type="molecule type" value="Genomic_DNA"/>
</dbReference>
<evidence type="ECO:0000313" key="1">
    <source>
        <dbReference type="EMBL" id="CCC53990.1"/>
    </source>
</evidence>
<protein>
    <submittedName>
        <fullName evidence="1">Uncharacterized protein</fullName>
    </submittedName>
</protein>
<accession>G0U8R2</accession>
<proteinExistence type="predicted"/>
<reference evidence="1" key="1">
    <citation type="journal article" date="2012" name="Proc. Natl. Acad. Sci. U.S.A.">
        <title>Antigenic diversity is generated by distinct evolutionary mechanisms in African trypanosome species.</title>
        <authorList>
            <person name="Jackson A.P."/>
            <person name="Berry A."/>
            <person name="Aslett M."/>
            <person name="Allison H.C."/>
            <person name="Burton P."/>
            <person name="Vavrova-Anderson J."/>
            <person name="Brown R."/>
            <person name="Browne H."/>
            <person name="Corton N."/>
            <person name="Hauser H."/>
            <person name="Gamble J."/>
            <person name="Gilderthorp R."/>
            <person name="Marcello L."/>
            <person name="McQuillan J."/>
            <person name="Otto T.D."/>
            <person name="Quail M.A."/>
            <person name="Sanders M.J."/>
            <person name="van Tonder A."/>
            <person name="Ginger M.L."/>
            <person name="Field M.C."/>
            <person name="Barry J.D."/>
            <person name="Hertz-Fowler C."/>
            <person name="Berriman M."/>
        </authorList>
    </citation>
    <scope>NUCLEOTIDE SEQUENCE</scope>
    <source>
        <strain evidence="1">Y486</strain>
    </source>
</reference>
<name>G0U8R2_TRYVY</name>
<gene>
    <name evidence="1" type="ORF">TVY486_1114740</name>
</gene>